<dbReference type="SUPFAM" id="SSF52943">
    <property type="entry name" value="ATP synthase (F1-ATPase), gamma subunit"/>
    <property type="match status" value="1"/>
</dbReference>
<dbReference type="Proteomes" id="UP000002754">
    <property type="component" value="Unassembled WGS sequence"/>
</dbReference>
<reference evidence="13 15" key="2">
    <citation type="submission" date="2014-01" db="EMBL/GenBank/DDBJ databases">
        <title>Draft genome sequencing of Bacillus alcalophilus CGMCC 1.3604.</title>
        <authorList>
            <person name="Yang J."/>
            <person name="Diao L."/>
            <person name="Yang S."/>
        </authorList>
    </citation>
    <scope>NUCLEOTIDE SEQUENCE [LARGE SCALE GENOMIC DNA]</scope>
    <source>
        <strain evidence="13 15">CGMCC 1.3604</strain>
    </source>
</reference>
<dbReference type="AlphaFoldDB" id="A0A094WM60"/>
<dbReference type="RefSeq" id="WP_003320634.1">
    <property type="nucleotide sequence ID" value="NZ_ALPT02000038.1"/>
</dbReference>
<keyword evidence="7 11" id="KW-0406">Ion transport</keyword>
<evidence type="ECO:0000256" key="7">
    <source>
        <dbReference type="ARBA" id="ARBA00023065"/>
    </source>
</evidence>
<comment type="subcellular location">
    <subcellularLocation>
        <location evidence="2 11">Cell membrane</location>
        <topology evidence="2 11">Peripheral membrane protein</topology>
    </subcellularLocation>
</comment>
<evidence type="ECO:0000256" key="2">
    <source>
        <dbReference type="ARBA" id="ARBA00004202"/>
    </source>
</evidence>
<dbReference type="HAMAP" id="MF_00815">
    <property type="entry name" value="ATP_synth_gamma_bact"/>
    <property type="match status" value="1"/>
</dbReference>
<keyword evidence="14" id="KW-1185">Reference proteome</keyword>
<dbReference type="GO" id="GO:0042777">
    <property type="term" value="P:proton motive force-driven plasma membrane ATP synthesis"/>
    <property type="evidence" value="ECO:0007669"/>
    <property type="project" value="UniProtKB-UniRule"/>
</dbReference>
<dbReference type="InterPro" id="IPR000131">
    <property type="entry name" value="ATP_synth_F1_gsu"/>
</dbReference>
<dbReference type="GO" id="GO:0046933">
    <property type="term" value="F:proton-transporting ATP synthase activity, rotational mechanism"/>
    <property type="evidence" value="ECO:0007669"/>
    <property type="project" value="UniProtKB-UniRule"/>
</dbReference>
<dbReference type="Gene3D" id="3.40.1380.10">
    <property type="match status" value="1"/>
</dbReference>
<dbReference type="PROSITE" id="PS00153">
    <property type="entry name" value="ATPASE_GAMMA"/>
    <property type="match status" value="1"/>
</dbReference>
<dbReference type="FunFam" id="3.40.1380.10:FF:000002">
    <property type="entry name" value="ATP synthase gamma chain"/>
    <property type="match status" value="1"/>
</dbReference>
<dbReference type="PANTHER" id="PTHR11693">
    <property type="entry name" value="ATP SYNTHASE GAMMA CHAIN"/>
    <property type="match status" value="1"/>
</dbReference>
<proteinExistence type="inferred from homology"/>
<keyword evidence="5 11" id="KW-1003">Cell membrane</keyword>
<comment type="function">
    <text evidence="1 11">Produces ATP from ADP in the presence of a proton gradient across the membrane. The gamma chain is believed to be important in regulating ATPase activity and the flow of protons through the CF(0) complex.</text>
</comment>
<dbReference type="Proteomes" id="UP000297014">
    <property type="component" value="Unassembled WGS sequence"/>
</dbReference>
<evidence type="ECO:0000256" key="11">
    <source>
        <dbReference type="HAMAP-Rule" id="MF_00815"/>
    </source>
</evidence>
<organism evidence="12 14">
    <name type="scientific">Alkalihalobacillus alcalophilus ATCC 27647 = CGMCC 1.3604</name>
    <dbReference type="NCBI Taxonomy" id="1218173"/>
    <lineage>
        <taxon>Bacteria</taxon>
        <taxon>Bacillati</taxon>
        <taxon>Bacillota</taxon>
        <taxon>Bacilli</taxon>
        <taxon>Bacillales</taxon>
        <taxon>Bacillaceae</taxon>
        <taxon>Alkalihalobacillus</taxon>
    </lineage>
</organism>
<dbReference type="eggNOG" id="COG0224">
    <property type="taxonomic scope" value="Bacteria"/>
</dbReference>
<evidence type="ECO:0000313" key="14">
    <source>
        <dbReference type="Proteomes" id="UP000002754"/>
    </source>
</evidence>
<keyword evidence="8 11" id="KW-0472">Membrane</keyword>
<dbReference type="InterPro" id="IPR035968">
    <property type="entry name" value="ATP_synth_F1_ATPase_gsu"/>
</dbReference>
<comment type="subunit">
    <text evidence="11">F-type ATPases have 2 components, CF(1) - the catalytic core - and CF(0) - the membrane proton channel. CF(1) has five subunits: alpha(3), beta(3), gamma(1), delta(1), epsilon(1). CF(0) has three main subunits: a, b and c.</text>
</comment>
<evidence type="ECO:0000256" key="6">
    <source>
        <dbReference type="ARBA" id="ARBA00022781"/>
    </source>
</evidence>
<protein>
    <recommendedName>
        <fullName evidence="11">ATP synthase gamma chain</fullName>
    </recommendedName>
    <alternativeName>
        <fullName evidence="11">ATP synthase F1 sector gamma subunit</fullName>
    </alternativeName>
    <alternativeName>
        <fullName evidence="11">F-ATPase gamma subunit</fullName>
    </alternativeName>
</protein>
<evidence type="ECO:0000256" key="4">
    <source>
        <dbReference type="ARBA" id="ARBA00022448"/>
    </source>
</evidence>
<evidence type="ECO:0000256" key="9">
    <source>
        <dbReference type="ARBA" id="ARBA00023196"/>
    </source>
</evidence>
<evidence type="ECO:0000256" key="3">
    <source>
        <dbReference type="ARBA" id="ARBA00007681"/>
    </source>
</evidence>
<dbReference type="STRING" id="1218173.BALCAV_0212500"/>
<dbReference type="CDD" id="cd12151">
    <property type="entry name" value="F1-ATPase_gamma"/>
    <property type="match status" value="1"/>
</dbReference>
<comment type="similarity">
    <text evidence="3 11">Belongs to the ATPase gamma chain family.</text>
</comment>
<dbReference type="OrthoDB" id="9812769at2"/>
<dbReference type="GO" id="GO:0045259">
    <property type="term" value="C:proton-transporting ATP synthase complex"/>
    <property type="evidence" value="ECO:0007669"/>
    <property type="project" value="UniProtKB-KW"/>
</dbReference>
<dbReference type="NCBIfam" id="TIGR01146">
    <property type="entry name" value="ATPsyn_F1gamma"/>
    <property type="match status" value="1"/>
</dbReference>
<dbReference type="PRINTS" id="PR00126">
    <property type="entry name" value="ATPASEGAMMA"/>
</dbReference>
<dbReference type="InterPro" id="IPR023632">
    <property type="entry name" value="ATP_synth_F1_gsu_CS"/>
</dbReference>
<dbReference type="Gene3D" id="1.10.287.80">
    <property type="entry name" value="ATP synthase, gamma subunit, helix hairpin domain"/>
    <property type="match status" value="2"/>
</dbReference>
<dbReference type="GO" id="GO:0005886">
    <property type="term" value="C:plasma membrane"/>
    <property type="evidence" value="ECO:0007669"/>
    <property type="project" value="UniProtKB-SubCell"/>
</dbReference>
<dbReference type="PANTHER" id="PTHR11693:SF22">
    <property type="entry name" value="ATP SYNTHASE SUBUNIT GAMMA, MITOCHONDRIAL"/>
    <property type="match status" value="1"/>
</dbReference>
<evidence type="ECO:0000313" key="12">
    <source>
        <dbReference type="EMBL" id="KGA97058.1"/>
    </source>
</evidence>
<dbReference type="EMBL" id="JALP01000402">
    <property type="protein sequence ID" value="THG88273.1"/>
    <property type="molecule type" value="Genomic_DNA"/>
</dbReference>
<keyword evidence="10 11" id="KW-0066">ATP synthesis</keyword>
<evidence type="ECO:0000313" key="13">
    <source>
        <dbReference type="EMBL" id="THG88273.1"/>
    </source>
</evidence>
<accession>A0A094WM60</accession>
<keyword evidence="9 11" id="KW-0139">CF(1)</keyword>
<sequence>MASLRDIKARITSTKKTKQITKAMQMVSAAKLNRAQNKAQAFQPYTDKIHEVVSGIASSNTEVSHPMLQTRPVKKTGYVVMTSDTGLAGGYNSNLVRDLLKTIEARHSSPDEYAIIVLGRIGRDLFKKRNLPIVQELIGLPDQPEFNDIKNVARTTVEMFADGIFDELYVWYNHFVNPIKQDVTEKKLLPLSDIGTDGAKGASSEYVYEPSEAAILEVLLPQYAESLIYGALLDAKASEFGARMTAMSAATDNASGIIDDLTLTYNRLRQAAITQEITEIVGGAAALE</sequence>
<dbReference type="Pfam" id="PF00231">
    <property type="entry name" value="ATP-synt"/>
    <property type="match status" value="1"/>
</dbReference>
<keyword evidence="4 11" id="KW-0813">Transport</keyword>
<dbReference type="GO" id="GO:0005524">
    <property type="term" value="F:ATP binding"/>
    <property type="evidence" value="ECO:0007669"/>
    <property type="project" value="UniProtKB-UniRule"/>
</dbReference>
<comment type="caution">
    <text evidence="12">The sequence shown here is derived from an EMBL/GenBank/DDBJ whole genome shotgun (WGS) entry which is preliminary data.</text>
</comment>
<evidence type="ECO:0000256" key="8">
    <source>
        <dbReference type="ARBA" id="ARBA00023136"/>
    </source>
</evidence>
<evidence type="ECO:0000256" key="10">
    <source>
        <dbReference type="ARBA" id="ARBA00023310"/>
    </source>
</evidence>
<reference evidence="12 14" key="1">
    <citation type="journal article" date="2014" name="Genome Announc.">
        <title>Draft Genome Sequence of Bacillus alcalophilus AV1934, a Classic Alkaliphile Isolated from Human Feces in 1934.</title>
        <authorList>
            <person name="Attie O."/>
            <person name="Jayaprakash A."/>
            <person name="Shah H."/>
            <person name="Paulsen I.T."/>
            <person name="Morino M."/>
            <person name="Takahashi Y."/>
            <person name="Narumi I."/>
            <person name="Sachidanandam R."/>
            <person name="Satoh K."/>
            <person name="Ito M."/>
            <person name="Krulwich T.A."/>
        </authorList>
    </citation>
    <scope>NUCLEOTIDE SEQUENCE [LARGE SCALE GENOMIC DNA]</scope>
    <source>
        <strain evidence="12 14">AV1934</strain>
    </source>
</reference>
<gene>
    <name evidence="11" type="primary">atpG</name>
    <name evidence="13" type="ORF">AJ85_13600</name>
    <name evidence="12" type="ORF">BALCAV_0212500</name>
</gene>
<evidence type="ECO:0000256" key="1">
    <source>
        <dbReference type="ARBA" id="ARBA00003456"/>
    </source>
</evidence>
<dbReference type="EMBL" id="ALPT02000038">
    <property type="protein sequence ID" value="KGA97058.1"/>
    <property type="molecule type" value="Genomic_DNA"/>
</dbReference>
<evidence type="ECO:0000256" key="5">
    <source>
        <dbReference type="ARBA" id="ARBA00022475"/>
    </source>
</evidence>
<evidence type="ECO:0000313" key="15">
    <source>
        <dbReference type="Proteomes" id="UP000297014"/>
    </source>
</evidence>
<keyword evidence="6 11" id="KW-0375">Hydrogen ion transport</keyword>
<name>A0A094WM60_ALKAL</name>